<evidence type="ECO:0000256" key="2">
    <source>
        <dbReference type="ARBA" id="ARBA00008748"/>
    </source>
</evidence>
<proteinExistence type="inferred from homology"/>
<dbReference type="NCBIfam" id="TIGR02707">
    <property type="entry name" value="butyr_kinase"/>
    <property type="match status" value="1"/>
</dbReference>
<evidence type="ECO:0000313" key="12">
    <source>
        <dbReference type="Proteomes" id="UP000189933"/>
    </source>
</evidence>
<evidence type="ECO:0000256" key="1">
    <source>
        <dbReference type="ARBA" id="ARBA00004496"/>
    </source>
</evidence>
<dbReference type="OrthoDB" id="9771859at2"/>
<dbReference type="PIRSF" id="PIRSF036458">
    <property type="entry name" value="Butyrate_kin"/>
    <property type="match status" value="1"/>
</dbReference>
<keyword evidence="12" id="KW-1185">Reference proteome</keyword>
<dbReference type="CDD" id="cd24011">
    <property type="entry name" value="ASKHA_NBD_BK"/>
    <property type="match status" value="1"/>
</dbReference>
<dbReference type="InterPro" id="IPR023865">
    <property type="entry name" value="Aliphatic_acid_kinase_CS"/>
</dbReference>
<name>A0A1T4NIN7_9FIRM</name>
<dbReference type="InterPro" id="IPR000890">
    <property type="entry name" value="Aliphatic_acid_kin_short-chain"/>
</dbReference>
<dbReference type="NCBIfam" id="NF002834">
    <property type="entry name" value="PRK03011.1-5"/>
    <property type="match status" value="1"/>
</dbReference>
<comment type="similarity">
    <text evidence="2 9 10">Belongs to the acetokinase family.</text>
</comment>
<dbReference type="Gene3D" id="3.30.420.40">
    <property type="match status" value="2"/>
</dbReference>
<dbReference type="AlphaFoldDB" id="A0A1T4NIN7"/>
<comment type="subcellular location">
    <subcellularLocation>
        <location evidence="1 9">Cytoplasm</location>
    </subcellularLocation>
</comment>
<dbReference type="GO" id="GO:0008776">
    <property type="term" value="F:acetate kinase activity"/>
    <property type="evidence" value="ECO:0007669"/>
    <property type="project" value="TreeGrafter"/>
</dbReference>
<evidence type="ECO:0000256" key="7">
    <source>
        <dbReference type="ARBA" id="ARBA00022840"/>
    </source>
</evidence>
<evidence type="ECO:0000256" key="9">
    <source>
        <dbReference type="HAMAP-Rule" id="MF_00542"/>
    </source>
</evidence>
<dbReference type="GO" id="GO:0006083">
    <property type="term" value="P:acetate metabolic process"/>
    <property type="evidence" value="ECO:0007669"/>
    <property type="project" value="TreeGrafter"/>
</dbReference>
<evidence type="ECO:0000256" key="4">
    <source>
        <dbReference type="ARBA" id="ARBA00022679"/>
    </source>
</evidence>
<dbReference type="Proteomes" id="UP000189933">
    <property type="component" value="Unassembled WGS sequence"/>
</dbReference>
<reference evidence="12" key="1">
    <citation type="submission" date="2017-02" db="EMBL/GenBank/DDBJ databases">
        <authorList>
            <person name="Varghese N."/>
            <person name="Submissions S."/>
        </authorList>
    </citation>
    <scope>NUCLEOTIDE SEQUENCE [LARGE SCALE GENOMIC DNA]</scope>
    <source>
        <strain evidence="12">DSM 16521</strain>
    </source>
</reference>
<dbReference type="PROSITE" id="PS01075">
    <property type="entry name" value="ACETATE_KINASE_1"/>
    <property type="match status" value="1"/>
</dbReference>
<dbReference type="GO" id="GO:0005737">
    <property type="term" value="C:cytoplasm"/>
    <property type="evidence" value="ECO:0007669"/>
    <property type="project" value="UniProtKB-SubCell"/>
</dbReference>
<dbReference type="InterPro" id="IPR011245">
    <property type="entry name" value="Butyrate_kin"/>
</dbReference>
<evidence type="ECO:0000313" key="11">
    <source>
        <dbReference type="EMBL" id="SJZ79119.1"/>
    </source>
</evidence>
<evidence type="ECO:0000256" key="6">
    <source>
        <dbReference type="ARBA" id="ARBA00022777"/>
    </source>
</evidence>
<dbReference type="PRINTS" id="PR00471">
    <property type="entry name" value="ACETATEKNASE"/>
</dbReference>
<sequence>MAKQVVLAINPGSTSTKVAVIAEDGTVIWQETLRYSVAELAYRENVVEQLPLRLSDLERLLAEKGLGGGKLVGVVGRGGLLRPLHSGTYLVNEAMLADLRQGWGGQHPSNLGGILARMLADRYGVEAYIVDPVSVDEMIPEARRTGLPEIRRFSHLHALNIRRALLRWQKEQSCSPRELTGVAVHLGGGITVAAVRQGRIIDVSNANQGGPMSPERAGALPSAALAYWPEETDYHYPPLAKRLVGGGGLVSYLETNSLVEAEKRAEAGDEKARLALQAMVKQLIKEIGAMAAILDTLPRFLLFTGGMAFSHWLMEQLTSALNWLAPITVYPGEEELPALAEGVFRVLAGEESVRIYPEGVSGE</sequence>
<keyword evidence="7 9" id="KW-0067">ATP-binding</keyword>
<keyword evidence="5 9" id="KW-0547">Nucleotide-binding</keyword>
<accession>A0A1T4NIN7</accession>
<dbReference type="GO" id="GO:0005524">
    <property type="term" value="F:ATP binding"/>
    <property type="evidence" value="ECO:0007669"/>
    <property type="project" value="UniProtKB-KW"/>
</dbReference>
<dbReference type="Pfam" id="PF00871">
    <property type="entry name" value="Acetate_kinase"/>
    <property type="match status" value="1"/>
</dbReference>
<dbReference type="InterPro" id="IPR043129">
    <property type="entry name" value="ATPase_NBD"/>
</dbReference>
<dbReference type="SUPFAM" id="SSF53067">
    <property type="entry name" value="Actin-like ATPase domain"/>
    <property type="match status" value="2"/>
</dbReference>
<dbReference type="PANTHER" id="PTHR21060">
    <property type="entry name" value="ACETATE KINASE"/>
    <property type="match status" value="1"/>
</dbReference>
<evidence type="ECO:0000256" key="3">
    <source>
        <dbReference type="ARBA" id="ARBA00022490"/>
    </source>
</evidence>
<gene>
    <name evidence="9" type="primary">buk</name>
    <name evidence="11" type="ORF">SAMN02745885_00925</name>
</gene>
<keyword evidence="3 9" id="KW-0963">Cytoplasm</keyword>
<evidence type="ECO:0000256" key="10">
    <source>
        <dbReference type="RuleBase" id="RU003835"/>
    </source>
</evidence>
<dbReference type="EC" id="2.7.2.7" evidence="9"/>
<dbReference type="HAMAP" id="MF_00542">
    <property type="entry name" value="Butyrate_kinase"/>
    <property type="match status" value="1"/>
</dbReference>
<dbReference type="RefSeq" id="WP_159071827.1">
    <property type="nucleotide sequence ID" value="NZ_FUXM01000007.1"/>
</dbReference>
<keyword evidence="4 9" id="KW-0808">Transferase</keyword>
<keyword evidence="6 9" id="KW-0418">Kinase</keyword>
<protein>
    <recommendedName>
        <fullName evidence="9">Probable butyrate kinase</fullName>
        <shortName evidence="9">BK</shortName>
        <ecNumber evidence="9">2.7.2.7</ecNumber>
    </recommendedName>
    <alternativeName>
        <fullName evidence="9">Branched-chain carboxylic acid kinase</fullName>
    </alternativeName>
</protein>
<dbReference type="GO" id="GO:0047761">
    <property type="term" value="F:butyrate kinase activity"/>
    <property type="evidence" value="ECO:0007669"/>
    <property type="project" value="UniProtKB-UniRule"/>
</dbReference>
<dbReference type="EMBL" id="FUXM01000007">
    <property type="protein sequence ID" value="SJZ79119.1"/>
    <property type="molecule type" value="Genomic_DNA"/>
</dbReference>
<evidence type="ECO:0000256" key="5">
    <source>
        <dbReference type="ARBA" id="ARBA00022741"/>
    </source>
</evidence>
<evidence type="ECO:0000256" key="8">
    <source>
        <dbReference type="ARBA" id="ARBA00048596"/>
    </source>
</evidence>
<dbReference type="PANTHER" id="PTHR21060:SF20">
    <property type="entry name" value="BUTYRATE KINASE 1-RELATED"/>
    <property type="match status" value="1"/>
</dbReference>
<comment type="catalytic activity">
    <reaction evidence="8 9">
        <text>butanoate + ATP = butanoyl phosphate + ADP</text>
        <dbReference type="Rhea" id="RHEA:13585"/>
        <dbReference type="ChEBI" id="CHEBI:17968"/>
        <dbReference type="ChEBI" id="CHEBI:30616"/>
        <dbReference type="ChEBI" id="CHEBI:58079"/>
        <dbReference type="ChEBI" id="CHEBI:456216"/>
        <dbReference type="EC" id="2.7.2.7"/>
    </reaction>
</comment>
<organism evidence="11 12">
    <name type="scientific">Carboxydocella sporoproducens DSM 16521</name>
    <dbReference type="NCBI Taxonomy" id="1121270"/>
    <lineage>
        <taxon>Bacteria</taxon>
        <taxon>Bacillati</taxon>
        <taxon>Bacillota</taxon>
        <taxon>Clostridia</taxon>
        <taxon>Eubacteriales</taxon>
        <taxon>Clostridiales Family XVI. Incertae Sedis</taxon>
        <taxon>Carboxydocella</taxon>
    </lineage>
</organism>